<dbReference type="Pfam" id="PF06114">
    <property type="entry name" value="Peptidase_M78"/>
    <property type="match status" value="1"/>
</dbReference>
<dbReference type="CDD" id="cd00093">
    <property type="entry name" value="HTH_XRE"/>
    <property type="match status" value="1"/>
</dbReference>
<evidence type="ECO:0000313" key="5">
    <source>
        <dbReference type="Proteomes" id="UP000199652"/>
    </source>
</evidence>
<protein>
    <submittedName>
        <fullName evidence="4">HTH-type transcriptional regulator / antitoxin HigA</fullName>
    </submittedName>
</protein>
<proteinExistence type="inferred from homology"/>
<dbReference type="STRING" id="1528.SAMN04488579_10265"/>
<dbReference type="Proteomes" id="UP000199652">
    <property type="component" value="Unassembled WGS sequence"/>
</dbReference>
<dbReference type="Gene3D" id="1.10.260.40">
    <property type="entry name" value="lambda repressor-like DNA-binding domains"/>
    <property type="match status" value="1"/>
</dbReference>
<sequence>MNNQFKPSIVFHPGVYIRDLMVEMEINQTEFSNRLGITGKTLSKLLNGQATLSKEIAGKLSAMTGTSIGVWLNLQSSYDEYCVKESLEANLEEDFDVLDNIDYNGFFAKHNILPSARKKEDKVKALRQYLNVASLQVFTGTDILLNCKNATYTDFTKKEIICVNTWMQTAINMGKDIPTDPYNEALFKKHLVTIRNMTCDEPNESIPKIKTMLSDSGIALVVLPHLKNSKINGAVKWLSPHKAVLAINTRGAYADIFWFALFHELQHVLQHKTKDTFLSYDSHEQTDINQILERDADDSARERIIPLQDYTAFIANKDYTDTSIIAFAQSINVHPGIVVGRLQHDKEIDYNEFNNLRVRYQISMH</sequence>
<keyword evidence="2" id="KW-0238">DNA-binding</keyword>
<dbReference type="PANTHER" id="PTHR36924">
    <property type="entry name" value="ANTITOXIN HIGA-1"/>
    <property type="match status" value="1"/>
</dbReference>
<organism evidence="4 5">
    <name type="scientific">Eubacterium barkeri</name>
    <name type="common">Clostridium barkeri</name>
    <dbReference type="NCBI Taxonomy" id="1528"/>
    <lineage>
        <taxon>Bacteria</taxon>
        <taxon>Bacillati</taxon>
        <taxon>Bacillota</taxon>
        <taxon>Clostridia</taxon>
        <taxon>Eubacteriales</taxon>
        <taxon>Eubacteriaceae</taxon>
        <taxon>Eubacterium</taxon>
    </lineage>
</organism>
<dbReference type="AlphaFoldDB" id="A0A1H3BGC0"/>
<evidence type="ECO:0000259" key="3">
    <source>
        <dbReference type="PROSITE" id="PS50943"/>
    </source>
</evidence>
<name>A0A1H3BGC0_EUBBA</name>
<evidence type="ECO:0000256" key="1">
    <source>
        <dbReference type="ARBA" id="ARBA00007227"/>
    </source>
</evidence>
<dbReference type="RefSeq" id="WP_090242752.1">
    <property type="nucleotide sequence ID" value="NZ_FNOU01000002.1"/>
</dbReference>
<dbReference type="EMBL" id="FNOU01000002">
    <property type="protein sequence ID" value="SDX40835.1"/>
    <property type="molecule type" value="Genomic_DNA"/>
</dbReference>
<dbReference type="NCBIfam" id="TIGR02607">
    <property type="entry name" value="antidote_HigA"/>
    <property type="match status" value="1"/>
</dbReference>
<dbReference type="SUPFAM" id="SSF47413">
    <property type="entry name" value="lambda repressor-like DNA-binding domains"/>
    <property type="match status" value="1"/>
</dbReference>
<accession>A0A1H3BGC0</accession>
<dbReference type="Pfam" id="PF01381">
    <property type="entry name" value="HTH_3"/>
    <property type="match status" value="1"/>
</dbReference>
<comment type="similarity">
    <text evidence="1">Belongs to the short-chain fatty acyl-CoA assimilation regulator (ScfR) family.</text>
</comment>
<dbReference type="PANTHER" id="PTHR36924:SF1">
    <property type="entry name" value="ANTITOXIN HIGA-1"/>
    <property type="match status" value="1"/>
</dbReference>
<evidence type="ECO:0000313" key="4">
    <source>
        <dbReference type="EMBL" id="SDX40835.1"/>
    </source>
</evidence>
<dbReference type="SMART" id="SM00530">
    <property type="entry name" value="HTH_XRE"/>
    <property type="match status" value="1"/>
</dbReference>
<dbReference type="GO" id="GO:0003677">
    <property type="term" value="F:DNA binding"/>
    <property type="evidence" value="ECO:0007669"/>
    <property type="project" value="UniProtKB-KW"/>
</dbReference>
<dbReference type="InterPro" id="IPR010359">
    <property type="entry name" value="IrrE_HExxH"/>
</dbReference>
<dbReference type="InterPro" id="IPR013430">
    <property type="entry name" value="Toxin_antidote_HigA"/>
</dbReference>
<evidence type="ECO:0000256" key="2">
    <source>
        <dbReference type="ARBA" id="ARBA00023125"/>
    </source>
</evidence>
<reference evidence="5" key="1">
    <citation type="submission" date="2016-10" db="EMBL/GenBank/DDBJ databases">
        <authorList>
            <person name="Varghese N."/>
            <person name="Submissions S."/>
        </authorList>
    </citation>
    <scope>NUCLEOTIDE SEQUENCE [LARGE SCALE GENOMIC DNA]</scope>
    <source>
        <strain evidence="5">VPI 5359</strain>
    </source>
</reference>
<gene>
    <name evidence="4" type="ORF">SAMN04488579_10265</name>
</gene>
<dbReference type="PROSITE" id="PS50943">
    <property type="entry name" value="HTH_CROC1"/>
    <property type="match status" value="1"/>
</dbReference>
<dbReference type="InterPro" id="IPR001387">
    <property type="entry name" value="Cro/C1-type_HTH"/>
</dbReference>
<feature type="domain" description="HTH cro/C1-type" evidence="3">
    <location>
        <begin position="17"/>
        <end position="71"/>
    </location>
</feature>
<keyword evidence="5" id="KW-1185">Reference proteome</keyword>
<dbReference type="OrthoDB" id="9796786at2"/>
<dbReference type="InterPro" id="IPR010982">
    <property type="entry name" value="Lambda_DNA-bd_dom_sf"/>
</dbReference>